<keyword evidence="4" id="KW-0238">DNA-binding</keyword>
<dbReference type="PROSITE" id="PS00688">
    <property type="entry name" value="SIGMA54_INTERACT_3"/>
    <property type="match status" value="1"/>
</dbReference>
<dbReference type="GO" id="GO:0006355">
    <property type="term" value="P:regulation of DNA-templated transcription"/>
    <property type="evidence" value="ECO:0007669"/>
    <property type="project" value="InterPro"/>
</dbReference>
<feature type="domain" description="Response regulatory" evidence="8">
    <location>
        <begin position="51"/>
        <end position="165"/>
    </location>
</feature>
<dbReference type="Gene3D" id="3.40.50.300">
    <property type="entry name" value="P-loop containing nucleotide triphosphate hydrolases"/>
    <property type="match status" value="1"/>
</dbReference>
<dbReference type="InterPro" id="IPR025943">
    <property type="entry name" value="Sigma_54_int_dom_ATP-bd_2"/>
</dbReference>
<proteinExistence type="predicted"/>
<dbReference type="AlphaFoldDB" id="A0A225DXY8"/>
<evidence type="ECO:0000256" key="3">
    <source>
        <dbReference type="ARBA" id="ARBA00023015"/>
    </source>
</evidence>
<dbReference type="GO" id="GO:0005524">
    <property type="term" value="F:ATP binding"/>
    <property type="evidence" value="ECO:0007669"/>
    <property type="project" value="UniProtKB-KW"/>
</dbReference>
<dbReference type="InterPro" id="IPR025662">
    <property type="entry name" value="Sigma_54_int_dom_ATP-bd_1"/>
</dbReference>
<evidence type="ECO:0000256" key="1">
    <source>
        <dbReference type="ARBA" id="ARBA00022741"/>
    </source>
</evidence>
<accession>A0A225DXY8</accession>
<dbReference type="InterPro" id="IPR002197">
    <property type="entry name" value="HTH_Fis"/>
</dbReference>
<keyword evidence="3" id="KW-0805">Transcription regulation</keyword>
<evidence type="ECO:0000256" key="6">
    <source>
        <dbReference type="PROSITE-ProRule" id="PRU00169"/>
    </source>
</evidence>
<protein>
    <submittedName>
        <fullName evidence="9">Chemotaxis protein CheY</fullName>
    </submittedName>
</protein>
<dbReference type="SUPFAM" id="SSF52172">
    <property type="entry name" value="CheY-like"/>
    <property type="match status" value="1"/>
</dbReference>
<evidence type="ECO:0000256" key="5">
    <source>
        <dbReference type="ARBA" id="ARBA00023163"/>
    </source>
</evidence>
<dbReference type="FunFam" id="3.40.50.300:FF:000006">
    <property type="entry name" value="DNA-binding transcriptional regulator NtrC"/>
    <property type="match status" value="1"/>
</dbReference>
<dbReference type="PROSITE" id="PS50110">
    <property type="entry name" value="RESPONSE_REGULATORY"/>
    <property type="match status" value="1"/>
</dbReference>
<dbReference type="Pfam" id="PF00158">
    <property type="entry name" value="Sigma54_activat"/>
    <property type="match status" value="1"/>
</dbReference>
<gene>
    <name evidence="9" type="ORF">FRUB_00099</name>
</gene>
<dbReference type="InterPro" id="IPR009057">
    <property type="entry name" value="Homeodomain-like_sf"/>
</dbReference>
<evidence type="ECO:0000259" key="8">
    <source>
        <dbReference type="PROSITE" id="PS50110"/>
    </source>
</evidence>
<keyword evidence="5" id="KW-0804">Transcription</keyword>
<evidence type="ECO:0000313" key="9">
    <source>
        <dbReference type="EMBL" id="OWK46400.1"/>
    </source>
</evidence>
<dbReference type="InterPro" id="IPR001789">
    <property type="entry name" value="Sig_transdc_resp-reg_receiver"/>
</dbReference>
<dbReference type="GO" id="GO:0043565">
    <property type="term" value="F:sequence-specific DNA binding"/>
    <property type="evidence" value="ECO:0007669"/>
    <property type="project" value="InterPro"/>
</dbReference>
<dbReference type="SMART" id="SM00448">
    <property type="entry name" value="REC"/>
    <property type="match status" value="1"/>
</dbReference>
<dbReference type="Gene3D" id="3.40.50.2300">
    <property type="match status" value="1"/>
</dbReference>
<dbReference type="CDD" id="cd00009">
    <property type="entry name" value="AAA"/>
    <property type="match status" value="1"/>
</dbReference>
<dbReference type="PANTHER" id="PTHR32071:SF113">
    <property type="entry name" value="ALGINATE BIOSYNTHESIS TRANSCRIPTIONAL REGULATORY PROTEIN ALGB"/>
    <property type="match status" value="1"/>
</dbReference>
<organism evidence="9 10">
    <name type="scientific">Fimbriiglobus ruber</name>
    <dbReference type="NCBI Taxonomy" id="1908690"/>
    <lineage>
        <taxon>Bacteria</taxon>
        <taxon>Pseudomonadati</taxon>
        <taxon>Planctomycetota</taxon>
        <taxon>Planctomycetia</taxon>
        <taxon>Gemmatales</taxon>
        <taxon>Gemmataceae</taxon>
        <taxon>Fimbriiglobus</taxon>
    </lineage>
</organism>
<dbReference type="PROSITE" id="PS50045">
    <property type="entry name" value="SIGMA54_INTERACT_4"/>
    <property type="match status" value="1"/>
</dbReference>
<dbReference type="SMART" id="SM00382">
    <property type="entry name" value="AAA"/>
    <property type="match status" value="1"/>
</dbReference>
<feature type="domain" description="Sigma-54 factor interaction" evidence="7">
    <location>
        <begin position="190"/>
        <end position="419"/>
    </location>
</feature>
<keyword evidence="6" id="KW-0597">Phosphoprotein</keyword>
<evidence type="ECO:0000313" key="10">
    <source>
        <dbReference type="Proteomes" id="UP000214646"/>
    </source>
</evidence>
<evidence type="ECO:0000256" key="4">
    <source>
        <dbReference type="ARBA" id="ARBA00023125"/>
    </source>
</evidence>
<feature type="modified residue" description="4-aspartylphosphate" evidence="6">
    <location>
        <position position="100"/>
    </location>
</feature>
<dbReference type="InterPro" id="IPR003593">
    <property type="entry name" value="AAA+_ATPase"/>
</dbReference>
<dbReference type="Proteomes" id="UP000214646">
    <property type="component" value="Unassembled WGS sequence"/>
</dbReference>
<dbReference type="InterPro" id="IPR058031">
    <property type="entry name" value="AAA_lid_NorR"/>
</dbReference>
<dbReference type="Gene3D" id="1.10.8.60">
    <property type="match status" value="1"/>
</dbReference>
<evidence type="ECO:0000259" key="7">
    <source>
        <dbReference type="PROSITE" id="PS50045"/>
    </source>
</evidence>
<sequence length="492" mass="53571">MERIVNLRSRKALCRRIVTAGAIRGCKMPDGGLPFARDKGTNMAGPADSCRLLIVDDEAPLRRTLRTALESMGNTVSEAANSTKALELLRLQMFDAAFLDLRLGTEKGIELLPELLSVSPSLHVIIVTAHASIDSAVEAMRRGAFDYLPKPFTPNQLRVVLDRSALVRGLKNRVAALEEQVGGFAPETELTTLEPTMRSVLEVAFQVAPSEATLLLRGESGTGKGVLARAIHARSARARRPFVTVHCPSLSAELLESDLFGHVRGSFTGAVRDARGKVEAAQGGTLFLDEIGDLPPAMQPKLLRLLQDRTYERIGDADPRTADVRIMAATNRDLEDAVKTGRFREDLLYRLNVIELTLPPLRMRRKDVLPLARHLLGFFARQAGKSITGFTPEAEAAMGAYPWPGNVRELRNAVERGAILARDALVGLEHLPGQLTGTTTARVEVGGPVTLEALEAEHIRRVVASAPSLDDAARMLGIDPSTLYRKRKRTGS</sequence>
<dbReference type="SUPFAM" id="SSF46689">
    <property type="entry name" value="Homeodomain-like"/>
    <property type="match status" value="1"/>
</dbReference>
<keyword evidence="2" id="KW-0067">ATP-binding</keyword>
<dbReference type="PROSITE" id="PS00675">
    <property type="entry name" value="SIGMA54_INTERACT_1"/>
    <property type="match status" value="1"/>
</dbReference>
<name>A0A225DXY8_9BACT</name>
<dbReference type="PANTHER" id="PTHR32071">
    <property type="entry name" value="TRANSCRIPTIONAL REGULATORY PROTEIN"/>
    <property type="match status" value="1"/>
</dbReference>
<keyword evidence="1" id="KW-0547">Nucleotide-binding</keyword>
<dbReference type="InterPro" id="IPR027417">
    <property type="entry name" value="P-loop_NTPase"/>
</dbReference>
<comment type="caution">
    <text evidence="9">The sequence shown here is derived from an EMBL/GenBank/DDBJ whole genome shotgun (WGS) entry which is preliminary data.</text>
</comment>
<dbReference type="InterPro" id="IPR002078">
    <property type="entry name" value="Sigma_54_int"/>
</dbReference>
<dbReference type="GO" id="GO:0000160">
    <property type="term" value="P:phosphorelay signal transduction system"/>
    <property type="evidence" value="ECO:0007669"/>
    <property type="project" value="InterPro"/>
</dbReference>
<dbReference type="Gene3D" id="1.10.10.60">
    <property type="entry name" value="Homeodomain-like"/>
    <property type="match status" value="1"/>
</dbReference>
<dbReference type="InterPro" id="IPR025944">
    <property type="entry name" value="Sigma_54_int_dom_CS"/>
</dbReference>
<evidence type="ECO:0000256" key="2">
    <source>
        <dbReference type="ARBA" id="ARBA00022840"/>
    </source>
</evidence>
<dbReference type="Pfam" id="PF00072">
    <property type="entry name" value="Response_reg"/>
    <property type="match status" value="1"/>
</dbReference>
<dbReference type="InterPro" id="IPR011006">
    <property type="entry name" value="CheY-like_superfamily"/>
</dbReference>
<dbReference type="Pfam" id="PF02954">
    <property type="entry name" value="HTH_8"/>
    <property type="match status" value="1"/>
</dbReference>
<keyword evidence="10" id="KW-1185">Reference proteome</keyword>
<dbReference type="Pfam" id="PF25601">
    <property type="entry name" value="AAA_lid_14"/>
    <property type="match status" value="1"/>
</dbReference>
<dbReference type="SUPFAM" id="SSF52540">
    <property type="entry name" value="P-loop containing nucleoside triphosphate hydrolases"/>
    <property type="match status" value="1"/>
</dbReference>
<reference evidence="10" key="1">
    <citation type="submission" date="2017-06" db="EMBL/GenBank/DDBJ databases">
        <title>Genome analysis of Fimbriiglobus ruber SP5, the first member of the order Planctomycetales with confirmed chitinolytic capability.</title>
        <authorList>
            <person name="Ravin N.V."/>
            <person name="Rakitin A.L."/>
            <person name="Ivanova A.A."/>
            <person name="Beletsky A.V."/>
            <person name="Kulichevskaya I.S."/>
            <person name="Mardanov A.V."/>
            <person name="Dedysh S.N."/>
        </authorList>
    </citation>
    <scope>NUCLEOTIDE SEQUENCE [LARGE SCALE GENOMIC DNA]</scope>
    <source>
        <strain evidence="10">SP5</strain>
    </source>
</reference>
<dbReference type="PROSITE" id="PS00676">
    <property type="entry name" value="SIGMA54_INTERACT_2"/>
    <property type="match status" value="1"/>
</dbReference>
<dbReference type="EMBL" id="NIDE01000001">
    <property type="protein sequence ID" value="OWK46400.1"/>
    <property type="molecule type" value="Genomic_DNA"/>
</dbReference>